<evidence type="ECO:0000259" key="8">
    <source>
        <dbReference type="PROSITE" id="PS51709"/>
    </source>
</evidence>
<dbReference type="RefSeq" id="WP_194214502.1">
    <property type="nucleotide sequence ID" value="NZ_CP061205.1"/>
</dbReference>
<sequence>MTETETIYALSSGAGMAGVAVIRLSGDQAFKALHALDGMAEPKARMATLRELKDPVTGARLDNALVLGFKAPMSFTGEDVVELHVHGGRAVLAGVFGALSTVAGLRPAEPGEFSRRAFENGKLDLTEAEGLNDLIHAQTAAQREQALQQLDGALKDLYEGWRARLIGHLAHLEADIDFPDEDLPEGVSGAVLPQILVLKDNITQYLVDNRRGEALRDGFRIVILGQPNAGKSTLLNALARSDVAIVSEEAGTTRDVIEVSLDLGGYPVRLIDTAGLRDGVSDIEKEGIRRAEAKAADADLKLVLVRADEWPDIPEAAKRWLDEKAILLITQVDRAKMFHVEHSEALSGIAGHVTVSAKSGEGMTDLFDTIQHYVMGAMAPRELPSLTRIRHRRALEETVEHLARFTDNAGIDAVLAAEDVRMAARALGKITGRVGVEDMLDVVFSDFCIGK</sequence>
<accession>A0ABV7D9U2</accession>
<feature type="binding site" evidence="6">
    <location>
        <begin position="272"/>
        <end position="275"/>
    </location>
    <ligand>
        <name>GTP</name>
        <dbReference type="ChEBI" id="CHEBI:37565"/>
    </ligand>
</feature>
<organism evidence="9 10">
    <name type="scientific">Kordiimonas pumila</name>
    <dbReference type="NCBI Taxonomy" id="2161677"/>
    <lineage>
        <taxon>Bacteria</taxon>
        <taxon>Pseudomonadati</taxon>
        <taxon>Pseudomonadota</taxon>
        <taxon>Alphaproteobacteria</taxon>
        <taxon>Kordiimonadales</taxon>
        <taxon>Kordiimonadaceae</taxon>
        <taxon>Kordiimonas</taxon>
    </lineage>
</organism>
<feature type="binding site" evidence="6">
    <location>
        <position position="232"/>
    </location>
    <ligand>
        <name>Mg(2+)</name>
        <dbReference type="ChEBI" id="CHEBI:18420"/>
    </ligand>
</feature>
<keyword evidence="10" id="KW-1185">Reference proteome</keyword>
<feature type="binding site" evidence="6">
    <location>
        <position position="253"/>
    </location>
    <ligand>
        <name>Mg(2+)</name>
        <dbReference type="ChEBI" id="CHEBI:18420"/>
    </ligand>
</feature>
<comment type="caution">
    <text evidence="6">Lacks conserved residue(s) required for the propagation of feature annotation.</text>
</comment>
<dbReference type="PROSITE" id="PS51709">
    <property type="entry name" value="G_TRME"/>
    <property type="match status" value="1"/>
</dbReference>
<dbReference type="Pfam" id="PF01926">
    <property type="entry name" value="MMR_HSR1"/>
    <property type="match status" value="1"/>
</dbReference>
<dbReference type="GO" id="GO:0016787">
    <property type="term" value="F:hydrolase activity"/>
    <property type="evidence" value="ECO:0007669"/>
    <property type="project" value="UniProtKB-KW"/>
</dbReference>
<dbReference type="InterPro" id="IPR005225">
    <property type="entry name" value="Small_GTP-bd"/>
</dbReference>
<dbReference type="Gene3D" id="1.20.120.430">
    <property type="entry name" value="tRNA modification GTPase MnmE domain 2"/>
    <property type="match status" value="1"/>
</dbReference>
<comment type="caution">
    <text evidence="9">The sequence shown here is derived from an EMBL/GenBank/DDBJ whole genome shotgun (WGS) entry which is preliminary data.</text>
</comment>
<dbReference type="InterPro" id="IPR018948">
    <property type="entry name" value="GTP-bd_TrmE_N"/>
</dbReference>
<feature type="binding site" evidence="6">
    <location>
        <begin position="247"/>
        <end position="253"/>
    </location>
    <ligand>
        <name>GTP</name>
        <dbReference type="ChEBI" id="CHEBI:37565"/>
    </ligand>
</feature>
<dbReference type="SUPFAM" id="SSF116878">
    <property type="entry name" value="TrmE connector domain"/>
    <property type="match status" value="1"/>
</dbReference>
<dbReference type="InterPro" id="IPR027417">
    <property type="entry name" value="P-loop_NTPase"/>
</dbReference>
<dbReference type="NCBIfam" id="TIGR00231">
    <property type="entry name" value="small_GTP"/>
    <property type="match status" value="1"/>
</dbReference>
<gene>
    <name evidence="6 9" type="primary">mnmE</name>
    <name evidence="6" type="synonym">trmE</name>
    <name evidence="9" type="ORF">ACFOKA_17375</name>
</gene>
<feature type="domain" description="TrmE-type G" evidence="8">
    <location>
        <begin position="218"/>
        <end position="375"/>
    </location>
</feature>
<name>A0ABV7D9U2_9PROT</name>
<dbReference type="InterPro" id="IPR027368">
    <property type="entry name" value="MnmE_dom2"/>
</dbReference>
<comment type="similarity">
    <text evidence="1 6 7">Belongs to the TRAFAC class TrmE-Era-EngA-EngB-Septin-like GTPase superfamily. TrmE GTPase family.</text>
</comment>
<comment type="cofactor">
    <cofactor evidence="6">
        <name>K(+)</name>
        <dbReference type="ChEBI" id="CHEBI:29103"/>
    </cofactor>
    <text evidence="6">Binds 1 potassium ion per subunit.</text>
</comment>
<proteinExistence type="inferred from homology"/>
<dbReference type="PANTHER" id="PTHR42714">
    <property type="entry name" value="TRNA MODIFICATION GTPASE GTPBP3"/>
    <property type="match status" value="1"/>
</dbReference>
<dbReference type="PANTHER" id="PTHR42714:SF2">
    <property type="entry name" value="TRNA MODIFICATION GTPASE GTPBP3, MITOCHONDRIAL"/>
    <property type="match status" value="1"/>
</dbReference>
<dbReference type="EMBL" id="JBHRSL010000028">
    <property type="protein sequence ID" value="MFC3053675.1"/>
    <property type="molecule type" value="Genomic_DNA"/>
</dbReference>
<dbReference type="InterPro" id="IPR004520">
    <property type="entry name" value="GTPase_MnmE"/>
</dbReference>
<keyword evidence="3 6" id="KW-0547">Nucleotide-binding</keyword>
<comment type="subunit">
    <text evidence="6">Homodimer. Heterotetramer of two MnmE and two MnmG subunits.</text>
</comment>
<dbReference type="InterPro" id="IPR031168">
    <property type="entry name" value="G_TrmE"/>
</dbReference>
<evidence type="ECO:0000256" key="6">
    <source>
        <dbReference type="HAMAP-Rule" id="MF_00379"/>
    </source>
</evidence>
<dbReference type="Proteomes" id="UP001595444">
    <property type="component" value="Unassembled WGS sequence"/>
</dbReference>
<feature type="binding site" evidence="6">
    <location>
        <position position="23"/>
    </location>
    <ligand>
        <name>(6S)-5-formyl-5,6,7,8-tetrahydrofolate</name>
        <dbReference type="ChEBI" id="CHEBI:57457"/>
    </ligand>
</feature>
<comment type="subcellular location">
    <subcellularLocation>
        <location evidence="6">Cytoplasm</location>
    </subcellularLocation>
</comment>
<dbReference type="EC" id="3.6.-.-" evidence="6"/>
<keyword evidence="6 9" id="KW-0378">Hydrolase</keyword>
<evidence type="ECO:0000256" key="1">
    <source>
        <dbReference type="ARBA" id="ARBA00011043"/>
    </source>
</evidence>
<dbReference type="NCBIfam" id="TIGR00450">
    <property type="entry name" value="mnmE_trmE_thdF"/>
    <property type="match status" value="1"/>
</dbReference>
<feature type="binding site" evidence="6">
    <location>
        <begin position="228"/>
        <end position="233"/>
    </location>
    <ligand>
        <name>GTP</name>
        <dbReference type="ChEBI" id="CHEBI:37565"/>
    </ligand>
</feature>
<dbReference type="CDD" id="cd04164">
    <property type="entry name" value="trmE"/>
    <property type="match status" value="1"/>
</dbReference>
<feature type="binding site" evidence="6">
    <location>
        <position position="451"/>
    </location>
    <ligand>
        <name>(6S)-5-formyl-5,6,7,8-tetrahydrofolate</name>
        <dbReference type="ChEBI" id="CHEBI:57457"/>
    </ligand>
</feature>
<dbReference type="HAMAP" id="MF_00379">
    <property type="entry name" value="GTPase_MnmE"/>
    <property type="match status" value="1"/>
</dbReference>
<reference evidence="10" key="1">
    <citation type="journal article" date="2019" name="Int. J. Syst. Evol. Microbiol.">
        <title>The Global Catalogue of Microorganisms (GCM) 10K type strain sequencing project: providing services to taxonomists for standard genome sequencing and annotation.</title>
        <authorList>
            <consortium name="The Broad Institute Genomics Platform"/>
            <consortium name="The Broad Institute Genome Sequencing Center for Infectious Disease"/>
            <person name="Wu L."/>
            <person name="Ma J."/>
        </authorList>
    </citation>
    <scope>NUCLEOTIDE SEQUENCE [LARGE SCALE GENOMIC DNA]</scope>
    <source>
        <strain evidence="10">KCTC 62164</strain>
    </source>
</reference>
<protein>
    <recommendedName>
        <fullName evidence="6">tRNA modification GTPase MnmE</fullName>
        <ecNumber evidence="6">3.6.-.-</ecNumber>
    </recommendedName>
</protein>
<dbReference type="Pfam" id="PF12631">
    <property type="entry name" value="MnmE_helical"/>
    <property type="match status" value="1"/>
</dbReference>
<keyword evidence="6" id="KW-0460">Magnesium</keyword>
<dbReference type="InterPro" id="IPR006073">
    <property type="entry name" value="GTP-bd"/>
</dbReference>
<dbReference type="InterPro" id="IPR025867">
    <property type="entry name" value="MnmE_helical"/>
</dbReference>
<dbReference type="InterPro" id="IPR027266">
    <property type="entry name" value="TrmE/GcvT-like"/>
</dbReference>
<dbReference type="CDD" id="cd14858">
    <property type="entry name" value="TrmE_N"/>
    <property type="match status" value="1"/>
</dbReference>
<keyword evidence="6" id="KW-0479">Metal-binding</keyword>
<dbReference type="Gene3D" id="3.40.50.300">
    <property type="entry name" value="P-loop containing nucleotide triphosphate hydrolases"/>
    <property type="match status" value="1"/>
</dbReference>
<keyword evidence="5 6" id="KW-0342">GTP-binding</keyword>
<keyword evidence="2 6" id="KW-0819">tRNA processing</keyword>
<comment type="function">
    <text evidence="6">Exhibits a very high intrinsic GTPase hydrolysis rate. Involved in the addition of a carboxymethylaminomethyl (cmnm) group at the wobble position (U34) of certain tRNAs, forming tRNA-cmnm(5)s(2)U34.</text>
</comment>
<dbReference type="PRINTS" id="PR00326">
    <property type="entry name" value="GTP1OBG"/>
</dbReference>
<dbReference type="NCBIfam" id="NF003661">
    <property type="entry name" value="PRK05291.1-3"/>
    <property type="match status" value="1"/>
</dbReference>
<keyword evidence="6" id="KW-0963">Cytoplasm</keyword>
<evidence type="ECO:0000313" key="9">
    <source>
        <dbReference type="EMBL" id="MFC3053675.1"/>
    </source>
</evidence>
<evidence type="ECO:0000256" key="7">
    <source>
        <dbReference type="RuleBase" id="RU003313"/>
    </source>
</evidence>
<evidence type="ECO:0000256" key="4">
    <source>
        <dbReference type="ARBA" id="ARBA00022958"/>
    </source>
</evidence>
<dbReference type="Gene3D" id="3.30.1360.120">
    <property type="entry name" value="Probable tRNA modification gtpase trme, domain 1"/>
    <property type="match status" value="1"/>
</dbReference>
<feature type="binding site" evidence="6">
    <location>
        <position position="122"/>
    </location>
    <ligand>
        <name>(6S)-5-formyl-5,6,7,8-tetrahydrofolate</name>
        <dbReference type="ChEBI" id="CHEBI:57457"/>
    </ligand>
</feature>
<dbReference type="SUPFAM" id="SSF52540">
    <property type="entry name" value="P-loop containing nucleoside triphosphate hydrolases"/>
    <property type="match status" value="1"/>
</dbReference>
<dbReference type="Pfam" id="PF10396">
    <property type="entry name" value="TrmE_N"/>
    <property type="match status" value="1"/>
</dbReference>
<evidence type="ECO:0000313" key="10">
    <source>
        <dbReference type="Proteomes" id="UP001595444"/>
    </source>
</evidence>
<feature type="binding site" evidence="6">
    <location>
        <position position="82"/>
    </location>
    <ligand>
        <name>(6S)-5-formyl-5,6,7,8-tetrahydrofolate</name>
        <dbReference type="ChEBI" id="CHEBI:57457"/>
    </ligand>
</feature>
<evidence type="ECO:0000256" key="2">
    <source>
        <dbReference type="ARBA" id="ARBA00022694"/>
    </source>
</evidence>
<evidence type="ECO:0000256" key="5">
    <source>
        <dbReference type="ARBA" id="ARBA00023134"/>
    </source>
</evidence>
<keyword evidence="4 6" id="KW-0630">Potassium</keyword>
<evidence type="ECO:0000256" key="3">
    <source>
        <dbReference type="ARBA" id="ARBA00022741"/>
    </source>
</evidence>